<sequence>MTNNNPEGLVSPSDIAGLTGYTRGAVSNWRRRSNDFPEAVAGTTANPLFPREHVLAWLEANDKPVKKDRGESAMWAALNVLRDSLDMSEAAMLIVTLACARKLAEQQRRSSFAQTWHDVQSGVVNARGASEALQTAFDYLDPHGDLLSFEHSRLFLPPAGVGKIIDAVDSIKVPDLAYTTDVVLERLARSQGKMGADCGFTGSRTSALLASLCAESAGGTLYDPACGIGAALMRAVDAGIKPSRVVGHDINRAAVRVARQRAFLRDVDIELALGDVLEHDLAPDLKADVIIAEPPFGMSFSARDALFDPRYRFGRPPKSSGDWAWVQHVVEHLKDGGRAYVVLTSGGLNRASERAIRMGLVGAGCVEAVVGLPGKMLPHVSVPLALLVLRRPSVPAAESEVLFIDASEQVAPEHEVARWLSDPSDLVRPPHITVGAADVLAKDARLEPRAWLPAVGPDACEVVRSFTDGWKEVLQTAGEIDEQAPAAPTAVTFTRPRIATVGELTSEGILKIWGGGRPEEKYADMGYPKSFLARVATASDVHDGRLRSSPLPVEPGSNLHKPHLTDAGDLLVTTWNEVRARIDVAGSHLPGAGVHRVKIRDLAALDPEYLAITLAGPWNKRFLRGSTIPRAKLSDLEVPLVPLAEQHSIVTSLRGVEKVEHLAARLSEGAATVRTAYLAALRYDVDLTSTNPEGTAE</sequence>
<comment type="caution">
    <text evidence="4">The sequence shown here is derived from an EMBL/GenBank/DDBJ whole genome shotgun (WGS) entry which is preliminary data.</text>
</comment>
<reference evidence="5" key="1">
    <citation type="journal article" date="2019" name="Int. J. Syst. Evol. Microbiol.">
        <title>The Global Catalogue of Microorganisms (GCM) 10K type strain sequencing project: providing services to taxonomists for standard genome sequencing and annotation.</title>
        <authorList>
            <consortium name="The Broad Institute Genomics Platform"/>
            <consortium name="The Broad Institute Genome Sequencing Center for Infectious Disease"/>
            <person name="Wu L."/>
            <person name="Ma J."/>
        </authorList>
    </citation>
    <scope>NUCLEOTIDE SEQUENCE [LARGE SCALE GENOMIC DNA]</scope>
    <source>
        <strain evidence="5">JCM 3369</strain>
    </source>
</reference>
<dbReference type="Gene3D" id="3.90.220.20">
    <property type="entry name" value="DNA methylase specificity domains"/>
    <property type="match status" value="1"/>
</dbReference>
<protein>
    <submittedName>
        <fullName evidence="4">N-6 DNA methylase</fullName>
    </submittedName>
</protein>
<evidence type="ECO:0000256" key="2">
    <source>
        <dbReference type="ARBA" id="ARBA00023125"/>
    </source>
</evidence>
<dbReference type="Proteomes" id="UP001595955">
    <property type="component" value="Unassembled WGS sequence"/>
</dbReference>
<dbReference type="GO" id="GO:0032259">
    <property type="term" value="P:methylation"/>
    <property type="evidence" value="ECO:0007669"/>
    <property type="project" value="UniProtKB-KW"/>
</dbReference>
<proteinExistence type="predicted"/>
<keyword evidence="5" id="KW-1185">Reference proteome</keyword>
<dbReference type="PANTHER" id="PTHR42998">
    <property type="entry name" value="TYPE I RESTRICTION ENZYME HINDVIIP M PROTEIN-RELATED"/>
    <property type="match status" value="1"/>
</dbReference>
<keyword evidence="4" id="KW-0489">Methyltransferase</keyword>
<keyword evidence="1" id="KW-0680">Restriction system</keyword>
<dbReference type="PRINTS" id="PR00507">
    <property type="entry name" value="N12N6MTFRASE"/>
</dbReference>
<dbReference type="GO" id="GO:0008168">
    <property type="term" value="F:methyltransferase activity"/>
    <property type="evidence" value="ECO:0007669"/>
    <property type="project" value="UniProtKB-KW"/>
</dbReference>
<dbReference type="InterPro" id="IPR052916">
    <property type="entry name" value="Type-I_RE_MTase_Subunit"/>
</dbReference>
<dbReference type="InterPro" id="IPR003356">
    <property type="entry name" value="DNA_methylase_A-5"/>
</dbReference>
<dbReference type="CDD" id="cd02440">
    <property type="entry name" value="AdoMet_MTases"/>
    <property type="match status" value="1"/>
</dbReference>
<evidence type="ECO:0000313" key="4">
    <source>
        <dbReference type="EMBL" id="MFC4555742.1"/>
    </source>
</evidence>
<keyword evidence="4" id="KW-0808">Transferase</keyword>
<feature type="domain" description="DNA methylase adenine-specific" evidence="3">
    <location>
        <begin position="182"/>
        <end position="417"/>
    </location>
</feature>
<evidence type="ECO:0000256" key="1">
    <source>
        <dbReference type="ARBA" id="ARBA00022747"/>
    </source>
</evidence>
<gene>
    <name evidence="4" type="ORF">ACFO3F_10840</name>
</gene>
<dbReference type="SUPFAM" id="SSF116734">
    <property type="entry name" value="DNA methylase specificity domain"/>
    <property type="match status" value="1"/>
</dbReference>
<keyword evidence="2" id="KW-0238">DNA-binding</keyword>
<evidence type="ECO:0000313" key="5">
    <source>
        <dbReference type="Proteomes" id="UP001595955"/>
    </source>
</evidence>
<dbReference type="PANTHER" id="PTHR42998:SF1">
    <property type="entry name" value="TYPE I RESTRICTION ENZYME HINDI METHYLASE SUBUNIT"/>
    <property type="match status" value="1"/>
</dbReference>
<dbReference type="InterPro" id="IPR044946">
    <property type="entry name" value="Restrct_endonuc_typeI_TRD_sf"/>
</dbReference>
<dbReference type="SUPFAM" id="SSF53335">
    <property type="entry name" value="S-adenosyl-L-methionine-dependent methyltransferases"/>
    <property type="match status" value="1"/>
</dbReference>
<dbReference type="Pfam" id="PF02384">
    <property type="entry name" value="N6_Mtase"/>
    <property type="match status" value="1"/>
</dbReference>
<dbReference type="RefSeq" id="WP_122824347.1">
    <property type="nucleotide sequence ID" value="NZ_CP033325.1"/>
</dbReference>
<dbReference type="EMBL" id="JBHSGF010000007">
    <property type="protein sequence ID" value="MFC4555742.1"/>
    <property type="molecule type" value="Genomic_DNA"/>
</dbReference>
<evidence type="ECO:0000259" key="3">
    <source>
        <dbReference type="Pfam" id="PF02384"/>
    </source>
</evidence>
<organism evidence="4 5">
    <name type="scientific">Georgenia faecalis</name>
    <dbReference type="NCBI Taxonomy" id="2483799"/>
    <lineage>
        <taxon>Bacteria</taxon>
        <taxon>Bacillati</taxon>
        <taxon>Actinomycetota</taxon>
        <taxon>Actinomycetes</taxon>
        <taxon>Micrococcales</taxon>
        <taxon>Bogoriellaceae</taxon>
        <taxon>Georgenia</taxon>
    </lineage>
</organism>
<name>A0ABV9DAQ3_9MICO</name>
<dbReference type="Gene3D" id="3.40.50.150">
    <property type="entry name" value="Vaccinia Virus protein VP39"/>
    <property type="match status" value="1"/>
</dbReference>
<accession>A0ABV9DAQ3</accession>
<dbReference type="InterPro" id="IPR029063">
    <property type="entry name" value="SAM-dependent_MTases_sf"/>
</dbReference>